<feature type="domain" description="Amidase" evidence="1">
    <location>
        <begin position="26"/>
        <end position="439"/>
    </location>
</feature>
<evidence type="ECO:0000259" key="1">
    <source>
        <dbReference type="Pfam" id="PF01425"/>
    </source>
</evidence>
<dbReference type="SUPFAM" id="SSF75304">
    <property type="entry name" value="Amidase signature (AS) enzymes"/>
    <property type="match status" value="1"/>
</dbReference>
<dbReference type="PANTHER" id="PTHR11895:SF176">
    <property type="entry name" value="AMIDASE AMID-RELATED"/>
    <property type="match status" value="1"/>
</dbReference>
<dbReference type="InterPro" id="IPR023631">
    <property type="entry name" value="Amidase_dom"/>
</dbReference>
<dbReference type="Proteomes" id="UP000072421">
    <property type="component" value="Chromosome"/>
</dbReference>
<gene>
    <name evidence="2" type="ORF">CFter6_3552</name>
</gene>
<dbReference type="InterPro" id="IPR036928">
    <property type="entry name" value="AS_sf"/>
</dbReference>
<dbReference type="PANTHER" id="PTHR11895">
    <property type="entry name" value="TRANSAMIDASE"/>
    <property type="match status" value="1"/>
</dbReference>
<protein>
    <submittedName>
        <fullName evidence="2">Amidase family protein</fullName>
    </submittedName>
</protein>
<dbReference type="Gene3D" id="3.90.1300.10">
    <property type="entry name" value="Amidase signature (AS) domain"/>
    <property type="match status" value="1"/>
</dbReference>
<sequence>MTTKPPTLQSLATALSQNAVSSAALTEAALQRALEPSGEGSRVFTELYAAPARAAAQASDLLRASGQLRSPIDGLPISVKDLFDVAGSTTLAGSVALRDAAPASVSSVAVQRLLAAGAVIVGRTNMTEFAYSGLGINPHYGTPRNPWDRSTGRIPGGSSSGAAVSVSDAMAVAAIGSDTGGSVRIPAALCGLTGFKPTARRVSLQGVLPLSTQLDSIGPIANSVACCATLDAILAGEPVVPLQPYSLRGLRLALPTTLVLDGMDQHVAAAFASARQRLQAAGALIEEIEIPEFAALGAINAKGGFTGAEAYAWHRALIAERAAAYDPRVISRILRGKEISAADLIDLFAARKQWIAAVERRIAGYDALLLPTVPVVAPLITELEASDEAYFAANGLILRNPSVINFLDGCALSLPCHAAGTAPVGLMLAGAGGNDRKILEIGLAVEAALAAA</sequence>
<dbReference type="EMBL" id="CP013232">
    <property type="protein sequence ID" value="AMO96185.1"/>
    <property type="molecule type" value="Genomic_DNA"/>
</dbReference>
<reference evidence="2 3" key="1">
    <citation type="submission" date="2015-11" db="EMBL/GenBank/DDBJ databases">
        <title>Exploring the genomic traits of fungus-feeding bacterial genus Collimonas.</title>
        <authorList>
            <person name="Song C."/>
            <person name="Schmidt R."/>
            <person name="de Jager V."/>
            <person name="Krzyzanowska D."/>
            <person name="Jongedijk E."/>
            <person name="Cankar K."/>
            <person name="Beekwilder J."/>
            <person name="van Veen A."/>
            <person name="de Boer W."/>
            <person name="van Veen J.A."/>
            <person name="Garbeva P."/>
        </authorList>
    </citation>
    <scope>NUCLEOTIDE SEQUENCE [LARGE SCALE GENOMIC DNA]</scope>
    <source>
        <strain evidence="2 3">Ter6</strain>
    </source>
</reference>
<evidence type="ECO:0000313" key="2">
    <source>
        <dbReference type="EMBL" id="AMO96185.1"/>
    </source>
</evidence>
<dbReference type="NCBIfam" id="NF005460">
    <property type="entry name" value="PRK07056.1"/>
    <property type="match status" value="1"/>
</dbReference>
<dbReference type="PATRIC" id="fig|158899.10.peg.3536"/>
<name>A0A127PEP3_9BURK</name>
<dbReference type="AlphaFoldDB" id="A0A127PEP3"/>
<dbReference type="RefSeq" id="WP_061540827.1">
    <property type="nucleotide sequence ID" value="NZ_CP013232.1"/>
</dbReference>
<proteinExistence type="predicted"/>
<accession>A0A127PEP3</accession>
<dbReference type="Pfam" id="PF01425">
    <property type="entry name" value="Amidase"/>
    <property type="match status" value="1"/>
</dbReference>
<evidence type="ECO:0000313" key="3">
    <source>
        <dbReference type="Proteomes" id="UP000072421"/>
    </source>
</evidence>
<dbReference type="InterPro" id="IPR000120">
    <property type="entry name" value="Amidase"/>
</dbReference>
<organism evidence="2">
    <name type="scientific">Collimonas fungivorans</name>
    <dbReference type="NCBI Taxonomy" id="158899"/>
    <lineage>
        <taxon>Bacteria</taxon>
        <taxon>Pseudomonadati</taxon>
        <taxon>Pseudomonadota</taxon>
        <taxon>Betaproteobacteria</taxon>
        <taxon>Burkholderiales</taxon>
        <taxon>Oxalobacteraceae</taxon>
        <taxon>Collimonas</taxon>
    </lineage>
</organism>
<dbReference type="InterPro" id="IPR020556">
    <property type="entry name" value="Amidase_CS"/>
</dbReference>
<dbReference type="PROSITE" id="PS00571">
    <property type="entry name" value="AMIDASES"/>
    <property type="match status" value="1"/>
</dbReference>
<dbReference type="OrthoDB" id="112488at2"/>
<dbReference type="GO" id="GO:0003824">
    <property type="term" value="F:catalytic activity"/>
    <property type="evidence" value="ECO:0007669"/>
    <property type="project" value="InterPro"/>
</dbReference>